<accession>A0A494WBS7</accession>
<dbReference type="EMBL" id="AP018664">
    <property type="protein sequence ID" value="BBD97975.1"/>
    <property type="molecule type" value="Genomic_DNA"/>
</dbReference>
<sequence length="173" mass="18144">MIGQMRLAWWSEVIDDAAGAKGRGEPVADALRATGAIGAPGLEAVIDGWEILTVEPDLGEGQLRDYAAGRGGGLFRALAGEGDPPAWLIAAGQVWALWDLAGHVGDPALAQAALTLARGIVADAGEGRWSRRWKPLRIAFALARQDVIAGRGAPPGLPRSYALRILRIALVGR</sequence>
<evidence type="ECO:0000313" key="1">
    <source>
        <dbReference type="EMBL" id="BBD97975.1"/>
    </source>
</evidence>
<dbReference type="KEGG" id="sami:SAMIE_1014760"/>
<protein>
    <submittedName>
        <fullName evidence="1">Uncharacterized protein</fullName>
    </submittedName>
</protein>
<organism evidence="1 2">
    <name type="scientific">Sphingobium amiense</name>
    <dbReference type="NCBI Taxonomy" id="135719"/>
    <lineage>
        <taxon>Bacteria</taxon>
        <taxon>Pseudomonadati</taxon>
        <taxon>Pseudomonadota</taxon>
        <taxon>Alphaproteobacteria</taxon>
        <taxon>Sphingomonadales</taxon>
        <taxon>Sphingomonadaceae</taxon>
        <taxon>Sphingobium</taxon>
    </lineage>
</organism>
<reference evidence="1 2" key="1">
    <citation type="submission" date="2018-05" db="EMBL/GenBank/DDBJ databases">
        <title>Complete Genome Sequence of the Nonylphenol-Degrading Bacterium Sphingobium amiense DSM 16289T.</title>
        <authorList>
            <person name="Ootsuka M."/>
            <person name="Nishizawa T."/>
            <person name="Ohta H."/>
        </authorList>
    </citation>
    <scope>NUCLEOTIDE SEQUENCE [LARGE SCALE GENOMIC DNA]</scope>
    <source>
        <strain evidence="1 2">DSM 16289</strain>
    </source>
</reference>
<keyword evidence="2" id="KW-1185">Reference proteome</keyword>
<evidence type="ECO:0000313" key="2">
    <source>
        <dbReference type="Proteomes" id="UP000279959"/>
    </source>
</evidence>
<dbReference type="Proteomes" id="UP000279959">
    <property type="component" value="Chromosome"/>
</dbReference>
<gene>
    <name evidence="1" type="ORF">SAMIE_1014760</name>
</gene>
<dbReference type="AlphaFoldDB" id="A0A494WBS7"/>
<name>A0A494WBS7_9SPHN</name>
<proteinExistence type="predicted"/>